<dbReference type="EMBL" id="CADCWK010000170">
    <property type="protein sequence ID" value="CAA9560838.1"/>
    <property type="molecule type" value="Genomic_DNA"/>
</dbReference>
<feature type="compositionally biased region" description="Basic residues" evidence="1">
    <location>
        <begin position="20"/>
        <end position="31"/>
    </location>
</feature>
<gene>
    <name evidence="2" type="ORF">AVDCRST_MAG33-1653</name>
</gene>
<feature type="compositionally biased region" description="Basic and acidic residues" evidence="1">
    <location>
        <begin position="1"/>
        <end position="19"/>
    </location>
</feature>
<sequence>PRGQRLRDAAGRVGREADRPRRRLPSRAHPV</sequence>
<accession>A0A6J4UU07</accession>
<feature type="region of interest" description="Disordered" evidence="1">
    <location>
        <begin position="1"/>
        <end position="31"/>
    </location>
</feature>
<name>A0A6J4UU07_9BACT</name>
<evidence type="ECO:0000256" key="1">
    <source>
        <dbReference type="SAM" id="MobiDB-lite"/>
    </source>
</evidence>
<protein>
    <submittedName>
        <fullName evidence="2">Uncharacterized protein</fullName>
    </submittedName>
</protein>
<evidence type="ECO:0000313" key="2">
    <source>
        <dbReference type="EMBL" id="CAA9560838.1"/>
    </source>
</evidence>
<reference evidence="2" key="1">
    <citation type="submission" date="2020-02" db="EMBL/GenBank/DDBJ databases">
        <authorList>
            <person name="Meier V. D."/>
        </authorList>
    </citation>
    <scope>NUCLEOTIDE SEQUENCE</scope>
    <source>
        <strain evidence="2">AVDCRST_MAG33</strain>
    </source>
</reference>
<feature type="non-terminal residue" evidence="2">
    <location>
        <position position="1"/>
    </location>
</feature>
<proteinExistence type="predicted"/>
<feature type="non-terminal residue" evidence="2">
    <location>
        <position position="31"/>
    </location>
</feature>
<dbReference type="AlphaFoldDB" id="A0A6J4UU07"/>
<organism evidence="2">
    <name type="scientific">uncultured Thermomicrobiales bacterium</name>
    <dbReference type="NCBI Taxonomy" id="1645740"/>
    <lineage>
        <taxon>Bacteria</taxon>
        <taxon>Pseudomonadati</taxon>
        <taxon>Thermomicrobiota</taxon>
        <taxon>Thermomicrobia</taxon>
        <taxon>Thermomicrobiales</taxon>
        <taxon>environmental samples</taxon>
    </lineage>
</organism>